<dbReference type="InterPro" id="IPR035911">
    <property type="entry name" value="MurE/MurF_N"/>
</dbReference>
<dbReference type="Gene3D" id="3.40.1190.10">
    <property type="entry name" value="Mur-like, catalytic domain"/>
    <property type="match status" value="1"/>
</dbReference>
<dbReference type="GO" id="GO:0047480">
    <property type="term" value="F:UDP-N-acetylmuramoyl-tripeptide-D-alanyl-D-alanine ligase activity"/>
    <property type="evidence" value="ECO:0007669"/>
    <property type="project" value="UniProtKB-UniRule"/>
</dbReference>
<name>A0A520LU53_9GAMM</name>
<dbReference type="GO" id="GO:0005737">
    <property type="term" value="C:cytoplasm"/>
    <property type="evidence" value="ECO:0007669"/>
    <property type="project" value="UniProtKB-SubCell"/>
</dbReference>
<feature type="domain" description="Mur ligase central" evidence="14">
    <location>
        <begin position="110"/>
        <end position="294"/>
    </location>
</feature>
<dbReference type="InterPro" id="IPR004101">
    <property type="entry name" value="Mur_ligase_C"/>
</dbReference>
<feature type="domain" description="Mur ligase N-terminal catalytic" evidence="12">
    <location>
        <begin position="24"/>
        <end position="76"/>
    </location>
</feature>
<dbReference type="InterPro" id="IPR051046">
    <property type="entry name" value="MurCDEF_CellWall_CoF430Synth"/>
</dbReference>
<evidence type="ECO:0000313" key="16">
    <source>
        <dbReference type="Proteomes" id="UP000319023"/>
    </source>
</evidence>
<dbReference type="AlphaFoldDB" id="A0A520LU53"/>
<comment type="similarity">
    <text evidence="10">Belongs to the MurCDEF family. MurF subfamily.</text>
</comment>
<keyword evidence="9 10" id="KW-0961">Cell wall biogenesis/degradation</keyword>
<keyword evidence="3 10" id="KW-0132">Cell division</keyword>
<evidence type="ECO:0000256" key="9">
    <source>
        <dbReference type="ARBA" id="ARBA00023316"/>
    </source>
</evidence>
<dbReference type="Pfam" id="PF01225">
    <property type="entry name" value="Mur_ligase"/>
    <property type="match status" value="1"/>
</dbReference>
<dbReference type="PANTHER" id="PTHR43024:SF1">
    <property type="entry name" value="UDP-N-ACETYLMURAMOYL-TRIPEPTIDE--D-ALANYL-D-ALANINE LIGASE"/>
    <property type="match status" value="1"/>
</dbReference>
<dbReference type="Proteomes" id="UP000319023">
    <property type="component" value="Unassembled WGS sequence"/>
</dbReference>
<dbReference type="SUPFAM" id="SSF53623">
    <property type="entry name" value="MurD-like peptide ligases, catalytic domain"/>
    <property type="match status" value="1"/>
</dbReference>
<organism evidence="15 16">
    <name type="scientific">SAR86 cluster bacterium</name>
    <dbReference type="NCBI Taxonomy" id="2030880"/>
    <lineage>
        <taxon>Bacteria</taxon>
        <taxon>Pseudomonadati</taxon>
        <taxon>Pseudomonadota</taxon>
        <taxon>Gammaproteobacteria</taxon>
        <taxon>SAR86 cluster</taxon>
    </lineage>
</organism>
<dbReference type="EMBL" id="SHBN01000008">
    <property type="protein sequence ID" value="RZO12289.1"/>
    <property type="molecule type" value="Genomic_DNA"/>
</dbReference>
<dbReference type="PANTHER" id="PTHR43024">
    <property type="entry name" value="UDP-N-ACETYLMURAMOYL-TRIPEPTIDE--D-ALANYL-D-ALANINE LIGASE"/>
    <property type="match status" value="1"/>
</dbReference>
<dbReference type="NCBIfam" id="TIGR01143">
    <property type="entry name" value="murF"/>
    <property type="match status" value="1"/>
</dbReference>
<evidence type="ECO:0000256" key="2">
    <source>
        <dbReference type="ARBA" id="ARBA00022598"/>
    </source>
</evidence>
<comment type="function">
    <text evidence="10 11">Involved in cell wall formation. Catalyzes the final step in the synthesis of UDP-N-acetylmuramoyl-pentapeptide, the precursor of murein.</text>
</comment>
<dbReference type="Gene3D" id="3.90.190.20">
    <property type="entry name" value="Mur ligase, C-terminal domain"/>
    <property type="match status" value="1"/>
</dbReference>
<dbReference type="GO" id="GO:0008360">
    <property type="term" value="P:regulation of cell shape"/>
    <property type="evidence" value="ECO:0007669"/>
    <property type="project" value="UniProtKB-KW"/>
</dbReference>
<keyword evidence="5 10" id="KW-0067">ATP-binding</keyword>
<sequence length="448" mass="50271">MKLINNTKDFLTLLKLDGKSSLPIRNFQIDSRKVQKNSVFFGLNGSNEDGSLYAEDAIKNGASLAIVKKRKTANSIFNSSKLIKVQSPEDVLIQAAEIAMERYKGNIIGVTGSNGKTTTKNILNSCIKDSYATYQNYNNEIGLPLCALELDSQKSTAIFEMGAAKKGDIDLLSKIIKPNIGIITHIGHSHLDGLNSVQGVLKVKSELINNIKQNGSAIVPDGKYLNYWKKIRNDITFYTFGEKSSASYFPTKIKMSKRGLSFFIESMHLKKRIHVKTRLIGMHNVLNILASFAAIHISQLNIEEFLDGLRRLQNPPQRLDLKTWVKQSQVIDDTYNANPDSMRAAIDVLSQFKGRKIAILGDMAELGRYRKKLHIAMGDYAKIHGVDCLLGYGDLIRHAVFAYGDNAFFFNSKIELIDFLKKNLSGKENILIKGSRSMRMEEILELWK</sequence>
<protein>
    <recommendedName>
        <fullName evidence="10 11">UDP-N-acetylmuramoyl-tripeptide--D-alanyl-D-alanine ligase</fullName>
        <ecNumber evidence="10 11">6.3.2.10</ecNumber>
    </recommendedName>
    <alternativeName>
        <fullName evidence="10">D-alanyl-D-alanine-adding enzyme</fullName>
    </alternativeName>
</protein>
<evidence type="ECO:0000259" key="12">
    <source>
        <dbReference type="Pfam" id="PF01225"/>
    </source>
</evidence>
<dbReference type="HAMAP" id="MF_02019">
    <property type="entry name" value="MurF"/>
    <property type="match status" value="1"/>
</dbReference>
<dbReference type="SUPFAM" id="SSF63418">
    <property type="entry name" value="MurE/MurF N-terminal domain"/>
    <property type="match status" value="1"/>
</dbReference>
<evidence type="ECO:0000256" key="8">
    <source>
        <dbReference type="ARBA" id="ARBA00023306"/>
    </source>
</evidence>
<evidence type="ECO:0000256" key="1">
    <source>
        <dbReference type="ARBA" id="ARBA00022490"/>
    </source>
</evidence>
<comment type="catalytic activity">
    <reaction evidence="10 11">
        <text>D-alanyl-D-alanine + UDP-N-acetyl-alpha-D-muramoyl-L-alanyl-gamma-D-glutamyl-meso-2,6-diaminopimelate + ATP = UDP-N-acetyl-alpha-D-muramoyl-L-alanyl-gamma-D-glutamyl-meso-2,6-diaminopimeloyl-D-alanyl-D-alanine + ADP + phosphate + H(+)</text>
        <dbReference type="Rhea" id="RHEA:28374"/>
        <dbReference type="ChEBI" id="CHEBI:15378"/>
        <dbReference type="ChEBI" id="CHEBI:30616"/>
        <dbReference type="ChEBI" id="CHEBI:43474"/>
        <dbReference type="ChEBI" id="CHEBI:57822"/>
        <dbReference type="ChEBI" id="CHEBI:61386"/>
        <dbReference type="ChEBI" id="CHEBI:83905"/>
        <dbReference type="ChEBI" id="CHEBI:456216"/>
        <dbReference type="EC" id="6.3.2.10"/>
    </reaction>
</comment>
<evidence type="ECO:0000256" key="5">
    <source>
        <dbReference type="ARBA" id="ARBA00022840"/>
    </source>
</evidence>
<evidence type="ECO:0000256" key="6">
    <source>
        <dbReference type="ARBA" id="ARBA00022960"/>
    </source>
</evidence>
<comment type="caution">
    <text evidence="15">The sequence shown here is derived from an EMBL/GenBank/DDBJ whole genome shotgun (WGS) entry which is preliminary data.</text>
</comment>
<dbReference type="GO" id="GO:0071555">
    <property type="term" value="P:cell wall organization"/>
    <property type="evidence" value="ECO:0007669"/>
    <property type="project" value="UniProtKB-KW"/>
</dbReference>
<reference evidence="15 16" key="1">
    <citation type="submission" date="2019-02" db="EMBL/GenBank/DDBJ databases">
        <title>Prokaryotic population dynamics and viral predation in marine succession experiment using metagenomics: the confinement effect.</title>
        <authorList>
            <person name="Haro-Moreno J.M."/>
            <person name="Rodriguez-Valera F."/>
            <person name="Lopez-Perez M."/>
        </authorList>
    </citation>
    <scope>NUCLEOTIDE SEQUENCE [LARGE SCALE GENOMIC DNA]</scope>
    <source>
        <strain evidence="15">MED-G168</strain>
    </source>
</reference>
<keyword evidence="1 10" id="KW-0963">Cytoplasm</keyword>
<dbReference type="UniPathway" id="UPA00219"/>
<accession>A0A520LU53</accession>
<dbReference type="InterPro" id="IPR013221">
    <property type="entry name" value="Mur_ligase_cen"/>
</dbReference>
<keyword evidence="8 10" id="KW-0131">Cell cycle</keyword>
<evidence type="ECO:0000256" key="7">
    <source>
        <dbReference type="ARBA" id="ARBA00022984"/>
    </source>
</evidence>
<dbReference type="Pfam" id="PF02875">
    <property type="entry name" value="Mur_ligase_C"/>
    <property type="match status" value="1"/>
</dbReference>
<evidence type="ECO:0000313" key="15">
    <source>
        <dbReference type="EMBL" id="RZO12289.1"/>
    </source>
</evidence>
<feature type="domain" description="Mur ligase C-terminal" evidence="13">
    <location>
        <begin position="318"/>
        <end position="436"/>
    </location>
</feature>
<dbReference type="GO" id="GO:0009252">
    <property type="term" value="P:peptidoglycan biosynthetic process"/>
    <property type="evidence" value="ECO:0007669"/>
    <property type="project" value="UniProtKB-UniRule"/>
</dbReference>
<gene>
    <name evidence="10" type="primary">murF</name>
    <name evidence="15" type="ORF">EVB01_00745</name>
</gene>
<evidence type="ECO:0000256" key="11">
    <source>
        <dbReference type="RuleBase" id="RU004136"/>
    </source>
</evidence>
<evidence type="ECO:0000256" key="10">
    <source>
        <dbReference type="HAMAP-Rule" id="MF_02019"/>
    </source>
</evidence>
<dbReference type="EC" id="6.3.2.10" evidence="10 11"/>
<feature type="binding site" evidence="10">
    <location>
        <begin position="112"/>
        <end position="118"/>
    </location>
    <ligand>
        <name>ATP</name>
        <dbReference type="ChEBI" id="CHEBI:30616"/>
    </ligand>
</feature>
<comment type="subcellular location">
    <subcellularLocation>
        <location evidence="10 11">Cytoplasm</location>
    </subcellularLocation>
</comment>
<dbReference type="SUPFAM" id="SSF53244">
    <property type="entry name" value="MurD-like peptide ligases, peptide-binding domain"/>
    <property type="match status" value="1"/>
</dbReference>
<keyword evidence="7 10" id="KW-0573">Peptidoglycan synthesis</keyword>
<evidence type="ECO:0000259" key="14">
    <source>
        <dbReference type="Pfam" id="PF08245"/>
    </source>
</evidence>
<dbReference type="Pfam" id="PF08245">
    <property type="entry name" value="Mur_ligase_M"/>
    <property type="match status" value="1"/>
</dbReference>
<keyword evidence="2 10" id="KW-0436">Ligase</keyword>
<dbReference type="GO" id="GO:0051301">
    <property type="term" value="P:cell division"/>
    <property type="evidence" value="ECO:0007669"/>
    <property type="project" value="UniProtKB-KW"/>
</dbReference>
<dbReference type="InterPro" id="IPR036565">
    <property type="entry name" value="Mur-like_cat_sf"/>
</dbReference>
<comment type="pathway">
    <text evidence="10 11">Cell wall biogenesis; peptidoglycan biosynthesis.</text>
</comment>
<proteinExistence type="inferred from homology"/>
<dbReference type="InterPro" id="IPR005863">
    <property type="entry name" value="UDP-N-AcMur_synth"/>
</dbReference>
<dbReference type="InterPro" id="IPR000713">
    <property type="entry name" value="Mur_ligase_N"/>
</dbReference>
<dbReference type="GO" id="GO:0008766">
    <property type="term" value="F:UDP-N-acetylmuramoylalanyl-D-glutamyl-2,6-diaminopimelate-D-alanyl-D-alanine ligase activity"/>
    <property type="evidence" value="ECO:0007669"/>
    <property type="project" value="RHEA"/>
</dbReference>
<dbReference type="Gene3D" id="3.40.1390.10">
    <property type="entry name" value="MurE/MurF, N-terminal domain"/>
    <property type="match status" value="1"/>
</dbReference>
<dbReference type="GO" id="GO:0005524">
    <property type="term" value="F:ATP binding"/>
    <property type="evidence" value="ECO:0007669"/>
    <property type="project" value="UniProtKB-UniRule"/>
</dbReference>
<evidence type="ECO:0000259" key="13">
    <source>
        <dbReference type="Pfam" id="PF02875"/>
    </source>
</evidence>
<evidence type="ECO:0000256" key="4">
    <source>
        <dbReference type="ARBA" id="ARBA00022741"/>
    </source>
</evidence>
<keyword evidence="4 10" id="KW-0547">Nucleotide-binding</keyword>
<dbReference type="InterPro" id="IPR036615">
    <property type="entry name" value="Mur_ligase_C_dom_sf"/>
</dbReference>
<evidence type="ECO:0000256" key="3">
    <source>
        <dbReference type="ARBA" id="ARBA00022618"/>
    </source>
</evidence>
<keyword evidence="6 10" id="KW-0133">Cell shape</keyword>